<feature type="domain" description="Cupin type-2" evidence="1">
    <location>
        <begin position="30"/>
        <end position="89"/>
    </location>
</feature>
<accession>A0A2A6S4W4</accession>
<dbReference type="EMBL" id="MUPN01000314">
    <property type="protein sequence ID" value="OOQ40704.1"/>
    <property type="molecule type" value="Genomic_DNA"/>
</dbReference>
<dbReference type="InterPro" id="IPR014710">
    <property type="entry name" value="RmlC-like_jellyroll"/>
</dbReference>
<dbReference type="Pfam" id="PF07883">
    <property type="entry name" value="Cupin_2"/>
    <property type="match status" value="1"/>
</dbReference>
<proteinExistence type="predicted"/>
<sequence length="100" mass="11111">MEVVHFLEGVCFEKLHIEALSENSSNKEMRICMPKGAVMDKHKAPGAISVQVLEGKIVFEVGDEKIEMPKGALISLEAQVLHRLDALENSVIRLSLNKNK</sequence>
<evidence type="ECO:0000313" key="2">
    <source>
        <dbReference type="EMBL" id="OOQ40704.1"/>
    </source>
</evidence>
<organism evidence="2 3">
    <name type="scientific">Helicobacter pylori</name>
    <name type="common">Campylobacter pylori</name>
    <dbReference type="NCBI Taxonomy" id="210"/>
    <lineage>
        <taxon>Bacteria</taxon>
        <taxon>Pseudomonadati</taxon>
        <taxon>Campylobacterota</taxon>
        <taxon>Epsilonproteobacteria</taxon>
        <taxon>Campylobacterales</taxon>
        <taxon>Helicobacteraceae</taxon>
        <taxon>Helicobacter</taxon>
    </lineage>
</organism>
<evidence type="ECO:0000313" key="3">
    <source>
        <dbReference type="Proteomes" id="UP000319650"/>
    </source>
</evidence>
<dbReference type="RefSeq" id="WP_078264373.1">
    <property type="nucleotide sequence ID" value="NZ_CP071934.1"/>
</dbReference>
<dbReference type="SUPFAM" id="SSF51182">
    <property type="entry name" value="RmlC-like cupins"/>
    <property type="match status" value="1"/>
</dbReference>
<name>A0A2A6S4W4_HELPX</name>
<evidence type="ECO:0000259" key="1">
    <source>
        <dbReference type="Pfam" id="PF07883"/>
    </source>
</evidence>
<comment type="caution">
    <text evidence="2">The sequence shown here is derived from an EMBL/GenBank/DDBJ whole genome shotgun (WGS) entry which is preliminary data.</text>
</comment>
<reference evidence="2 3" key="1">
    <citation type="journal article" date="2017" name="Front. Cell. Infect. Microbiol.">
        <title>Whole Genome Sequence and Phylogenetic Analysis Show Helicobacter pylori Strains from Latin America Have Followed a Unique Evolution Pathway.</title>
        <authorList>
            <person name="Munoz-Ramirez Z.Y."/>
            <person name="Mendez-Tenorio A."/>
            <person name="Kato I."/>
            <person name="Bravo M.M."/>
            <person name="Rizzato C."/>
            <person name="Thorell K."/>
            <person name="Torres R.C."/>
            <person name="Aviles-Jimenez F."/>
            <person name="Camorlinga M."/>
            <person name="Canzian F."/>
            <person name="Torres J."/>
        </authorList>
    </citation>
    <scope>NUCLEOTIDE SEQUENCE [LARGE SCALE GENOMIC DNA]</scope>
    <source>
        <strain evidence="2 3">CM22351</strain>
    </source>
</reference>
<dbReference type="Gene3D" id="2.60.120.10">
    <property type="entry name" value="Jelly Rolls"/>
    <property type="match status" value="1"/>
</dbReference>
<dbReference type="Proteomes" id="UP000319650">
    <property type="component" value="Unassembled WGS sequence"/>
</dbReference>
<dbReference type="InterPro" id="IPR011051">
    <property type="entry name" value="RmlC_Cupin_sf"/>
</dbReference>
<protein>
    <submittedName>
        <fullName evidence="2">Cupin</fullName>
    </submittedName>
</protein>
<gene>
    <name evidence="2" type="ORF">B0X64_02960</name>
</gene>
<dbReference type="InterPro" id="IPR013096">
    <property type="entry name" value="Cupin_2"/>
</dbReference>
<dbReference type="AlphaFoldDB" id="A0A2A6S4W4"/>
<dbReference type="CDD" id="cd02230">
    <property type="entry name" value="cupin_HP0902-like"/>
    <property type="match status" value="1"/>
</dbReference>